<dbReference type="InterPro" id="IPR042229">
    <property type="entry name" value="Listeria/Bacterioides_rpt_sf"/>
</dbReference>
<reference evidence="2" key="1">
    <citation type="journal article" date="2021" name="Proc. Natl. Acad. Sci. U.S.A.">
        <title>A Catalog of Tens of Thousands of Viruses from Human Metagenomes Reveals Hidden Associations with Chronic Diseases.</title>
        <authorList>
            <person name="Tisza M.J."/>
            <person name="Buck C.B."/>
        </authorList>
    </citation>
    <scope>NUCLEOTIDE SEQUENCE</scope>
    <source>
        <strain evidence="2">Cti5L29</strain>
    </source>
</reference>
<organism evidence="2">
    <name type="scientific">virus sp. cti5L29</name>
    <dbReference type="NCBI Taxonomy" id="2826813"/>
    <lineage>
        <taxon>Viruses</taxon>
    </lineage>
</organism>
<evidence type="ECO:0000256" key="1">
    <source>
        <dbReference type="ARBA" id="ARBA00004196"/>
    </source>
</evidence>
<dbReference type="Gene3D" id="2.60.40.4270">
    <property type="entry name" value="Listeria-Bacteroides repeat domain"/>
    <property type="match status" value="1"/>
</dbReference>
<accession>A0A8S5R883</accession>
<sequence length="217" mass="24923">MTKIIDRTNFLQFINVDVDGTIGNYTLPMPSDYKFEWKKTYVSEPSRNNSGAITVFPDKFFVPYFTVTWNIMKADDYSKIMKYIRVNELLVRFYNPDDQTYENAKFYVQQPQYNKLYVMKQEFQFVTDLQLIFAGTMNDVESVTIKYNSNGGSGEISDQTGLNGDEFVISSGDGLSKTGYYVKNWNTMADGSGTPYAPNSTTVMLRSMELFAQWEAT</sequence>
<name>A0A8S5R883_9VIRU</name>
<dbReference type="EMBL" id="BK015841">
    <property type="protein sequence ID" value="DAE27600.1"/>
    <property type="molecule type" value="Genomic_DNA"/>
</dbReference>
<comment type="subcellular location">
    <subcellularLocation>
        <location evidence="1">Cell envelope</location>
    </subcellularLocation>
</comment>
<dbReference type="InterPro" id="IPR013378">
    <property type="entry name" value="InlB-like_B-rpt"/>
</dbReference>
<protein>
    <submittedName>
        <fullName evidence="2">INTERNALIN B BINDING, VIRULENCE FACTOR, PATHOGENICITY.3A</fullName>
    </submittedName>
</protein>
<evidence type="ECO:0000313" key="2">
    <source>
        <dbReference type="EMBL" id="DAE27600.1"/>
    </source>
</evidence>
<proteinExistence type="predicted"/>
<dbReference type="Pfam" id="PF09479">
    <property type="entry name" value="Flg_new"/>
    <property type="match status" value="1"/>
</dbReference>